<feature type="domain" description="Flagellar basal-body/hook protein C-terminal" evidence="10">
    <location>
        <begin position="216"/>
        <end position="259"/>
    </location>
</feature>
<keyword evidence="12" id="KW-0282">Flagellum</keyword>
<dbReference type="InterPro" id="IPR019776">
    <property type="entry name" value="Flagellar_basal_body_rod_CS"/>
</dbReference>
<evidence type="ECO:0000256" key="3">
    <source>
        <dbReference type="ARBA" id="ARBA00017948"/>
    </source>
</evidence>
<dbReference type="InterPro" id="IPR001444">
    <property type="entry name" value="Flag_bb_rod_N"/>
</dbReference>
<dbReference type="EMBL" id="BPFZ01000009">
    <property type="protein sequence ID" value="GIU67445.1"/>
    <property type="molecule type" value="Genomic_DNA"/>
</dbReference>
<dbReference type="Pfam" id="PF22692">
    <property type="entry name" value="LlgE_F_G_D1"/>
    <property type="match status" value="1"/>
</dbReference>
<comment type="similarity">
    <text evidence="2 8">Belongs to the flagella basal body rod proteins family.</text>
</comment>
<evidence type="ECO:0000256" key="2">
    <source>
        <dbReference type="ARBA" id="ARBA00009677"/>
    </source>
</evidence>
<dbReference type="InterPro" id="IPR020013">
    <property type="entry name" value="Flagellar_FlgE/F/G"/>
</dbReference>
<feature type="domain" description="Flagellar basal body rod protein N-terminal" evidence="9">
    <location>
        <begin position="4"/>
        <end position="34"/>
    </location>
</feature>
<dbReference type="SUPFAM" id="SSF117143">
    <property type="entry name" value="Flagellar hook protein flgE"/>
    <property type="match status" value="1"/>
</dbReference>
<feature type="domain" description="Flagellar hook protein FlgE/F/G-like D1" evidence="11">
    <location>
        <begin position="96"/>
        <end position="159"/>
    </location>
</feature>
<dbReference type="InterPro" id="IPR037925">
    <property type="entry name" value="FlgE/F/G-like"/>
</dbReference>
<keyword evidence="4 8" id="KW-0975">Bacterial flagellum</keyword>
<evidence type="ECO:0000256" key="4">
    <source>
        <dbReference type="ARBA" id="ARBA00023143"/>
    </source>
</evidence>
<evidence type="ECO:0000313" key="13">
    <source>
        <dbReference type="Proteomes" id="UP001161064"/>
    </source>
</evidence>
<evidence type="ECO:0000256" key="8">
    <source>
        <dbReference type="RuleBase" id="RU362116"/>
    </source>
</evidence>
<dbReference type="InterPro" id="IPR053967">
    <property type="entry name" value="LlgE_F_G-like_D1"/>
</dbReference>
<evidence type="ECO:0000256" key="7">
    <source>
        <dbReference type="NCBIfam" id="TIGR02488"/>
    </source>
</evidence>
<evidence type="ECO:0000256" key="6">
    <source>
        <dbReference type="ARBA" id="ARBA00032912"/>
    </source>
</evidence>
<dbReference type="InterPro" id="IPR012834">
    <property type="entry name" value="FlgG_G_neg"/>
</dbReference>
<dbReference type="NCBIfam" id="TIGR03506">
    <property type="entry name" value="FlgEFG_subfam"/>
    <property type="match status" value="2"/>
</dbReference>
<comment type="caution">
    <text evidence="12">The sequence shown here is derived from an EMBL/GenBank/DDBJ whole genome shotgun (WGS) entry which is preliminary data.</text>
</comment>
<accession>A0ABQ4PWY6</accession>
<dbReference type="PROSITE" id="PS00588">
    <property type="entry name" value="FLAGELLA_BB_ROD"/>
    <property type="match status" value="1"/>
</dbReference>
<evidence type="ECO:0000259" key="10">
    <source>
        <dbReference type="Pfam" id="PF06429"/>
    </source>
</evidence>
<proteinExistence type="inferred from homology"/>
<sequence length="262" mass="27635">MRSMNIAATGMLAQQLNVEVISNNIANMNTTGFKRQRAEFQDLIYQNLERPGATTSDSGTIDPTGVQVGYGVKTGSVYRIAEQGSLSRTDNKFDLAINGRGYFQVLLPDGRTAYTRAGNFSSSPTGQIVTGDGLIVQPEIQIPEGALDFSVSPSGQVQAVLSGQTAPQDVGQLTLATFVNPAGLEALGDNLLVETAASGPATVGNPNVAGLGSINQSYVEASNVNPVFEISALIIAQRAYEMNSKVINATDEMMQATSQVLR</sequence>
<reference evidence="12" key="1">
    <citation type="submission" date="2021-05" db="EMBL/GenBank/DDBJ databases">
        <authorList>
            <person name="Tanabe Y."/>
        </authorList>
    </citation>
    <scope>NUCLEOTIDE SEQUENCE</scope>
    <source>
        <strain evidence="12">BOTRYCO-1</strain>
    </source>
</reference>
<evidence type="ECO:0000256" key="5">
    <source>
        <dbReference type="ARBA" id="ARBA00025933"/>
    </source>
</evidence>
<keyword evidence="12" id="KW-0966">Cell projection</keyword>
<name>A0ABQ4PWY6_9PROT</name>
<comment type="subcellular location">
    <subcellularLocation>
        <location evidence="1 8">Bacterial flagellum basal body</location>
    </subcellularLocation>
</comment>
<dbReference type="RefSeq" id="WP_284360350.1">
    <property type="nucleotide sequence ID" value="NZ_BPFZ01000009.1"/>
</dbReference>
<dbReference type="Pfam" id="PF06429">
    <property type="entry name" value="Flg_bbr_C"/>
    <property type="match status" value="1"/>
</dbReference>
<dbReference type="Proteomes" id="UP001161064">
    <property type="component" value="Unassembled WGS sequence"/>
</dbReference>
<gene>
    <name evidence="12" type="primary">flgG</name>
    <name evidence="12" type="ORF">PsB1_1599</name>
</gene>
<dbReference type="InterPro" id="IPR010930">
    <property type="entry name" value="Flg_bb/hook_C_dom"/>
</dbReference>
<dbReference type="PANTHER" id="PTHR30435">
    <property type="entry name" value="FLAGELLAR PROTEIN"/>
    <property type="match status" value="1"/>
</dbReference>
<evidence type="ECO:0000259" key="9">
    <source>
        <dbReference type="Pfam" id="PF00460"/>
    </source>
</evidence>
<keyword evidence="13" id="KW-1185">Reference proteome</keyword>
<organism evidence="12 13">
    <name type="scientific">Candidatus Phycosocius spiralis</name>
    <dbReference type="NCBI Taxonomy" id="2815099"/>
    <lineage>
        <taxon>Bacteria</taxon>
        <taxon>Pseudomonadati</taxon>
        <taxon>Pseudomonadota</taxon>
        <taxon>Alphaproteobacteria</taxon>
        <taxon>Caulobacterales</taxon>
        <taxon>Caulobacterales incertae sedis</taxon>
        <taxon>Candidatus Phycosocius</taxon>
    </lineage>
</organism>
<evidence type="ECO:0000256" key="1">
    <source>
        <dbReference type="ARBA" id="ARBA00004117"/>
    </source>
</evidence>
<evidence type="ECO:0000313" key="12">
    <source>
        <dbReference type="EMBL" id="GIU67445.1"/>
    </source>
</evidence>
<keyword evidence="12" id="KW-0969">Cilium</keyword>
<dbReference type="NCBIfam" id="TIGR02488">
    <property type="entry name" value="flgG_G_neg"/>
    <property type="match status" value="1"/>
</dbReference>
<reference evidence="12" key="2">
    <citation type="journal article" date="2023" name="ISME Commun">
        <title>Characterization of a bloom-associated alphaproteobacterial lineage, 'Candidatus Phycosocius': insights into freshwater algal-bacterial interactions.</title>
        <authorList>
            <person name="Tanabe Y."/>
            <person name="Yamaguchi H."/>
            <person name="Yoshida M."/>
            <person name="Kai A."/>
            <person name="Okazaki Y."/>
        </authorList>
    </citation>
    <scope>NUCLEOTIDE SEQUENCE</scope>
    <source>
        <strain evidence="12">BOTRYCO-1</strain>
    </source>
</reference>
<protein>
    <recommendedName>
        <fullName evidence="3 7">Flagellar basal-body rod protein FlgG</fullName>
    </recommendedName>
    <alternativeName>
        <fullName evidence="6 8">Distal rod protein</fullName>
    </alternativeName>
</protein>
<dbReference type="Pfam" id="PF00460">
    <property type="entry name" value="Flg_bb_rod"/>
    <property type="match status" value="1"/>
</dbReference>
<dbReference type="PANTHER" id="PTHR30435:SF19">
    <property type="entry name" value="FLAGELLAR BASAL-BODY ROD PROTEIN FLGG"/>
    <property type="match status" value="1"/>
</dbReference>
<evidence type="ECO:0000259" key="11">
    <source>
        <dbReference type="Pfam" id="PF22692"/>
    </source>
</evidence>
<comment type="subunit">
    <text evidence="5 8">The basal body constitutes a major portion of the flagellar organelle and consists of four rings (L,P,S, and M) mounted on a central rod. The rod consists of about 26 subunits of FlgG in the distal portion, and FlgB, FlgC and FlgF are thought to build up the proximal portion of the rod with about 6 subunits each.</text>
</comment>